<protein>
    <submittedName>
        <fullName evidence="1">Uncharacterized protein</fullName>
    </submittedName>
</protein>
<comment type="caution">
    <text evidence="1">The sequence shown here is derived from an EMBL/GenBank/DDBJ whole genome shotgun (WGS) entry which is preliminary data.</text>
</comment>
<organism evidence="1 2">
    <name type="scientific">Russula earlei</name>
    <dbReference type="NCBI Taxonomy" id="71964"/>
    <lineage>
        <taxon>Eukaryota</taxon>
        <taxon>Fungi</taxon>
        <taxon>Dikarya</taxon>
        <taxon>Basidiomycota</taxon>
        <taxon>Agaricomycotina</taxon>
        <taxon>Agaricomycetes</taxon>
        <taxon>Russulales</taxon>
        <taxon>Russulaceae</taxon>
        <taxon>Russula</taxon>
    </lineage>
</organism>
<reference evidence="1" key="1">
    <citation type="submission" date="2021-03" db="EMBL/GenBank/DDBJ databases">
        <title>Evolutionary priming and transition to the ectomycorrhizal habit in an iconic lineage of mushroom-forming fungi: is preadaptation a requirement?</title>
        <authorList>
            <consortium name="DOE Joint Genome Institute"/>
            <person name="Looney B.P."/>
            <person name="Miyauchi S."/>
            <person name="Morin E."/>
            <person name="Drula E."/>
            <person name="Courty P.E."/>
            <person name="Chicoki N."/>
            <person name="Fauchery L."/>
            <person name="Kohler A."/>
            <person name="Kuo A."/>
            <person name="LaButti K."/>
            <person name="Pangilinan J."/>
            <person name="Lipzen A."/>
            <person name="Riley R."/>
            <person name="Andreopoulos W."/>
            <person name="He G."/>
            <person name="Johnson J."/>
            <person name="Barry K.W."/>
            <person name="Grigoriev I.V."/>
            <person name="Nagy L."/>
            <person name="Hibbett D."/>
            <person name="Henrissat B."/>
            <person name="Matheny P.B."/>
            <person name="Labbe J."/>
            <person name="Martin A.F."/>
        </authorList>
    </citation>
    <scope>NUCLEOTIDE SEQUENCE</scope>
    <source>
        <strain evidence="1">BPL698</strain>
    </source>
</reference>
<gene>
    <name evidence="1" type="ORF">F5148DRAFT_1368789</name>
</gene>
<dbReference type="EMBL" id="JAGFNK010000151">
    <property type="protein sequence ID" value="KAI9464284.1"/>
    <property type="molecule type" value="Genomic_DNA"/>
</dbReference>
<evidence type="ECO:0000313" key="1">
    <source>
        <dbReference type="EMBL" id="KAI9464284.1"/>
    </source>
</evidence>
<proteinExistence type="predicted"/>
<name>A0ACC0U6Y1_9AGAM</name>
<keyword evidence="2" id="KW-1185">Reference proteome</keyword>
<evidence type="ECO:0000313" key="2">
    <source>
        <dbReference type="Proteomes" id="UP001207468"/>
    </source>
</evidence>
<accession>A0ACC0U6Y1</accession>
<dbReference type="Proteomes" id="UP001207468">
    <property type="component" value="Unassembled WGS sequence"/>
</dbReference>
<sequence>MGSKPLHSALMTILLTWGEDCGRDVIKRQVHERERKEEEMKGEGRVNVWHRGRWYKSCFNVQIPTCTQVRTGRVKVDSYSSFLTSGATLLLPGHGSESEEEAATVFDAPSSRVPPPPREVEYVRVRRGPATRWVELRGRAGGGTEKYVMPPSLEYARGERKGQTSALSPASA</sequence>